<keyword evidence="1 2" id="KW-0238">DNA-binding</keyword>
<dbReference type="PANTHER" id="PTHR43479:SF11">
    <property type="entry name" value="ACREF_ENVCD OPERON REPRESSOR-RELATED"/>
    <property type="match status" value="1"/>
</dbReference>
<dbReference type="AlphaFoldDB" id="A0AAW8JME7"/>
<gene>
    <name evidence="4" type="ORF">RFH51_14825</name>
</gene>
<dbReference type="Gene3D" id="1.10.10.60">
    <property type="entry name" value="Homeodomain-like"/>
    <property type="match status" value="1"/>
</dbReference>
<evidence type="ECO:0000313" key="5">
    <source>
        <dbReference type="Proteomes" id="UP001243195"/>
    </source>
</evidence>
<protein>
    <submittedName>
        <fullName evidence="4">TetR/AcrR family transcriptional regulator</fullName>
    </submittedName>
</protein>
<dbReference type="InterPro" id="IPR009057">
    <property type="entry name" value="Homeodomain-like_sf"/>
</dbReference>
<proteinExistence type="predicted"/>
<dbReference type="RefSeq" id="WP_308956967.1">
    <property type="nucleotide sequence ID" value="NZ_JAVICY010000027.1"/>
</dbReference>
<dbReference type="Proteomes" id="UP001243195">
    <property type="component" value="Unassembled WGS sequence"/>
</dbReference>
<dbReference type="PROSITE" id="PS50977">
    <property type="entry name" value="HTH_TETR_2"/>
    <property type="match status" value="1"/>
</dbReference>
<dbReference type="InterPro" id="IPR050624">
    <property type="entry name" value="HTH-type_Tx_Regulator"/>
</dbReference>
<comment type="caution">
    <text evidence="4">The sequence shown here is derived from an EMBL/GenBank/DDBJ whole genome shotgun (WGS) entry which is preliminary data.</text>
</comment>
<sequence>MTDSNTLSRAERQKIQLQNEIIHVAFLEFSERGYHQTAISDIAKRLGIGHGTFYRHFENKRDILEKVIVDTMLKINQLLSGENAPQAVNNLQEYRLQCERIAEQFIEFTSENPRTLKLILLEATSIDTEMTRYIQNLLEVSGLMTANYLQNGVQLGFLRENLDVNATGHAIIGMITNGALLFLANPNDIDALRRYAQSIIELIVTGMANQSA</sequence>
<dbReference type="Gene3D" id="1.10.357.10">
    <property type="entry name" value="Tetracycline Repressor, domain 2"/>
    <property type="match status" value="1"/>
</dbReference>
<evidence type="ECO:0000256" key="1">
    <source>
        <dbReference type="ARBA" id="ARBA00023125"/>
    </source>
</evidence>
<accession>A0AAW8JME7</accession>
<dbReference type="PANTHER" id="PTHR43479">
    <property type="entry name" value="ACREF/ENVCD OPERON REPRESSOR-RELATED"/>
    <property type="match status" value="1"/>
</dbReference>
<feature type="DNA-binding region" description="H-T-H motif" evidence="2">
    <location>
        <begin position="38"/>
        <end position="57"/>
    </location>
</feature>
<reference evidence="4" key="1">
    <citation type="submission" date="2023-08" db="EMBL/GenBank/DDBJ databases">
        <title>Emergence of clinically-relevant ST2 carbapenem-resistant Acinetobacter baumannii strains in hospital sewages in Zhejiang, East of China.</title>
        <authorList>
            <person name="Kaichao C."/>
            <person name="Zhang R."/>
        </authorList>
    </citation>
    <scope>NUCLEOTIDE SEQUENCE</scope>
    <source>
        <strain evidence="4">M-SY-60</strain>
    </source>
</reference>
<evidence type="ECO:0000259" key="3">
    <source>
        <dbReference type="PROSITE" id="PS50977"/>
    </source>
</evidence>
<dbReference type="SUPFAM" id="SSF46689">
    <property type="entry name" value="Homeodomain-like"/>
    <property type="match status" value="1"/>
</dbReference>
<organism evidence="4 5">
    <name type="scientific">Acinetobacter gerneri</name>
    <dbReference type="NCBI Taxonomy" id="202952"/>
    <lineage>
        <taxon>Bacteria</taxon>
        <taxon>Pseudomonadati</taxon>
        <taxon>Pseudomonadota</taxon>
        <taxon>Gammaproteobacteria</taxon>
        <taxon>Moraxellales</taxon>
        <taxon>Moraxellaceae</taxon>
        <taxon>Acinetobacter</taxon>
    </lineage>
</organism>
<feature type="domain" description="HTH tetR-type" evidence="3">
    <location>
        <begin position="15"/>
        <end position="75"/>
    </location>
</feature>
<dbReference type="EMBL" id="JAVIDA010000025">
    <property type="protein sequence ID" value="MDQ9072730.1"/>
    <property type="molecule type" value="Genomic_DNA"/>
</dbReference>
<name>A0AAW8JME7_9GAMM</name>
<dbReference type="PRINTS" id="PR00455">
    <property type="entry name" value="HTHTETR"/>
</dbReference>
<evidence type="ECO:0000313" key="4">
    <source>
        <dbReference type="EMBL" id="MDQ9072730.1"/>
    </source>
</evidence>
<dbReference type="SUPFAM" id="SSF48498">
    <property type="entry name" value="Tetracyclin repressor-like, C-terminal domain"/>
    <property type="match status" value="1"/>
</dbReference>
<dbReference type="InterPro" id="IPR001647">
    <property type="entry name" value="HTH_TetR"/>
</dbReference>
<evidence type="ECO:0000256" key="2">
    <source>
        <dbReference type="PROSITE-ProRule" id="PRU00335"/>
    </source>
</evidence>
<dbReference type="InterPro" id="IPR036271">
    <property type="entry name" value="Tet_transcr_reg_TetR-rel_C_sf"/>
</dbReference>
<dbReference type="Pfam" id="PF00440">
    <property type="entry name" value="TetR_N"/>
    <property type="match status" value="1"/>
</dbReference>
<dbReference type="GO" id="GO:0003677">
    <property type="term" value="F:DNA binding"/>
    <property type="evidence" value="ECO:0007669"/>
    <property type="project" value="UniProtKB-UniRule"/>
</dbReference>